<dbReference type="Proteomes" id="UP000799776">
    <property type="component" value="Unassembled WGS sequence"/>
</dbReference>
<keyword evidence="7" id="KW-1185">Reference proteome</keyword>
<evidence type="ECO:0000313" key="6">
    <source>
        <dbReference type="EMBL" id="KAF2085405.1"/>
    </source>
</evidence>
<keyword evidence="2" id="KW-0285">Flavoprotein</keyword>
<evidence type="ECO:0000313" key="7">
    <source>
        <dbReference type="Proteomes" id="UP000799776"/>
    </source>
</evidence>
<dbReference type="EMBL" id="ML978731">
    <property type="protein sequence ID" value="KAF2085405.1"/>
    <property type="molecule type" value="Genomic_DNA"/>
</dbReference>
<dbReference type="InterPro" id="IPR020946">
    <property type="entry name" value="Flavin_mOase-like"/>
</dbReference>
<dbReference type="OrthoDB" id="74360at2759"/>
<keyword evidence="3" id="KW-0274">FAD</keyword>
<evidence type="ECO:0000256" key="2">
    <source>
        <dbReference type="ARBA" id="ARBA00022630"/>
    </source>
</evidence>
<evidence type="ECO:0000256" key="1">
    <source>
        <dbReference type="ARBA" id="ARBA00010139"/>
    </source>
</evidence>
<dbReference type="PANTHER" id="PTHR42877:SF6">
    <property type="entry name" value="MONOOXYGENASE, PUTATIVE (AFU_ORTHOLOGUE AFUA_3G15050)-RELATED"/>
    <property type="match status" value="1"/>
</dbReference>
<protein>
    <submittedName>
        <fullName evidence="6">FAD/NAD(P)-binding domain-containing protein</fullName>
    </submittedName>
</protein>
<dbReference type="GO" id="GO:0004499">
    <property type="term" value="F:N,N-dimethylaniline monooxygenase activity"/>
    <property type="evidence" value="ECO:0007669"/>
    <property type="project" value="InterPro"/>
</dbReference>
<name>A0A9P4HPC8_9PEZI</name>
<reference evidence="6" key="1">
    <citation type="journal article" date="2020" name="Stud. Mycol.">
        <title>101 Dothideomycetes genomes: a test case for predicting lifestyles and emergence of pathogens.</title>
        <authorList>
            <person name="Haridas S."/>
            <person name="Albert R."/>
            <person name="Binder M."/>
            <person name="Bloem J."/>
            <person name="Labutti K."/>
            <person name="Salamov A."/>
            <person name="Andreopoulos B."/>
            <person name="Baker S."/>
            <person name="Barry K."/>
            <person name="Bills G."/>
            <person name="Bluhm B."/>
            <person name="Cannon C."/>
            <person name="Castanera R."/>
            <person name="Culley D."/>
            <person name="Daum C."/>
            <person name="Ezra D."/>
            <person name="Gonzalez J."/>
            <person name="Henrissat B."/>
            <person name="Kuo A."/>
            <person name="Liang C."/>
            <person name="Lipzen A."/>
            <person name="Lutzoni F."/>
            <person name="Magnuson J."/>
            <person name="Mondo S."/>
            <person name="Nolan M."/>
            <person name="Ohm R."/>
            <person name="Pangilinan J."/>
            <person name="Park H.-J."/>
            <person name="Ramirez L."/>
            <person name="Alfaro M."/>
            <person name="Sun H."/>
            <person name="Tritt A."/>
            <person name="Yoshinaga Y."/>
            <person name="Zwiers L.-H."/>
            <person name="Turgeon B."/>
            <person name="Goodwin S."/>
            <person name="Spatafora J."/>
            <person name="Crous P."/>
            <person name="Grigoriev I."/>
        </authorList>
    </citation>
    <scope>NUCLEOTIDE SEQUENCE</scope>
    <source>
        <strain evidence="6">CBS 121410</strain>
    </source>
</reference>
<organism evidence="6 7">
    <name type="scientific">Saccharata proteae CBS 121410</name>
    <dbReference type="NCBI Taxonomy" id="1314787"/>
    <lineage>
        <taxon>Eukaryota</taxon>
        <taxon>Fungi</taxon>
        <taxon>Dikarya</taxon>
        <taxon>Ascomycota</taxon>
        <taxon>Pezizomycotina</taxon>
        <taxon>Dothideomycetes</taxon>
        <taxon>Dothideomycetes incertae sedis</taxon>
        <taxon>Botryosphaeriales</taxon>
        <taxon>Saccharataceae</taxon>
        <taxon>Saccharata</taxon>
    </lineage>
</organism>
<sequence>MSAEVYVPDARDGQLPPKTEYAPLTNGLKPTPTTNGVGKDHDDVALGEEHGRTPRFELEDHPIDESRSLKVAVIGAGLCGILAGALLPIKVPGIQLTIFEKNHDVGGTWLENTYPGVRCDIPSTVYQSSFEPNTKWTEEFARGDEIRDYWQSLARKYGVYSHMRFKTPVRRCEWNATLSQWAVTIEDLSTGHTTTEHFDFVCPAIGRFNDWKLPSYPGIETFKGLLRHSSNWDPTFDPRDKSVAVIGNGASGIQVVPELQPVVKKLDHYARSRTWIAGSLGGRERKAGSMPFSAQQIKDFEDPAKYLSYRKTLEETYWRKFGSVFKDSADSQNAKENFRQLMAQRLKDKPELVDALVPDFSPHCRRLTPGPGYLEALTEENVEFIQTPIKRFTEDGIETVDGKHRPVDAVICSTGANISNAPPFPIVAGEFNLARDWEPEGKFGHPYNYLGLGVPGFPNMLFIYGPNSAAVAGTIPHSAENQITYIARLLRKVSRQGIRTAMPSKAATDDFVEYMDAFFPKTVFSENCRSWYNGGRAGARIHGVWPGSGTHLNMARREPRWEDWEWTLLNDPTEQQDDGVDGMEKLRRKGNRFAWLGNGTTRKEKDQESDLLSWLRKPEDIDLRDYHEQWWDV</sequence>
<evidence type="ECO:0000256" key="5">
    <source>
        <dbReference type="SAM" id="MobiDB-lite"/>
    </source>
</evidence>
<dbReference type="GO" id="GO:0050660">
    <property type="term" value="F:flavin adenine dinucleotide binding"/>
    <property type="evidence" value="ECO:0007669"/>
    <property type="project" value="InterPro"/>
</dbReference>
<comment type="caution">
    <text evidence="6">The sequence shown here is derived from an EMBL/GenBank/DDBJ whole genome shotgun (WGS) entry which is preliminary data.</text>
</comment>
<evidence type="ECO:0000256" key="4">
    <source>
        <dbReference type="ARBA" id="ARBA00023002"/>
    </source>
</evidence>
<evidence type="ECO:0000256" key="3">
    <source>
        <dbReference type="ARBA" id="ARBA00022827"/>
    </source>
</evidence>
<accession>A0A9P4HPC8</accession>
<dbReference type="AlphaFoldDB" id="A0A9P4HPC8"/>
<comment type="similarity">
    <text evidence="1">Belongs to the FAD-binding monooxygenase family.</text>
</comment>
<gene>
    <name evidence="6" type="ORF">K490DRAFT_58800</name>
</gene>
<dbReference type="GO" id="GO:0050661">
    <property type="term" value="F:NADP binding"/>
    <property type="evidence" value="ECO:0007669"/>
    <property type="project" value="InterPro"/>
</dbReference>
<proteinExistence type="inferred from homology"/>
<feature type="region of interest" description="Disordered" evidence="5">
    <location>
        <begin position="1"/>
        <end position="41"/>
    </location>
</feature>
<dbReference type="Gene3D" id="3.50.50.60">
    <property type="entry name" value="FAD/NAD(P)-binding domain"/>
    <property type="match status" value="3"/>
</dbReference>
<dbReference type="InterPro" id="IPR036188">
    <property type="entry name" value="FAD/NAD-bd_sf"/>
</dbReference>
<dbReference type="PANTHER" id="PTHR42877">
    <property type="entry name" value="L-ORNITHINE N(5)-MONOOXYGENASE-RELATED"/>
    <property type="match status" value="1"/>
</dbReference>
<dbReference type="Pfam" id="PF00743">
    <property type="entry name" value="FMO-like"/>
    <property type="match status" value="1"/>
</dbReference>
<dbReference type="InterPro" id="IPR051209">
    <property type="entry name" value="FAD-bind_Monooxygenase_sf"/>
</dbReference>
<dbReference type="SUPFAM" id="SSF51905">
    <property type="entry name" value="FAD/NAD(P)-binding domain"/>
    <property type="match status" value="3"/>
</dbReference>
<keyword evidence="4" id="KW-0560">Oxidoreductase</keyword>